<dbReference type="RefSeq" id="WP_127016453.1">
    <property type="nucleotide sequence ID" value="NZ_CP016379.1"/>
</dbReference>
<dbReference type="Gene3D" id="3.40.50.1820">
    <property type="entry name" value="alpha/beta hydrolase"/>
    <property type="match status" value="1"/>
</dbReference>
<dbReference type="PRINTS" id="PR00111">
    <property type="entry name" value="ABHYDROLASE"/>
</dbReference>
<dbReference type="InterPro" id="IPR029058">
    <property type="entry name" value="AB_hydrolase_fold"/>
</dbReference>
<dbReference type="PANTHER" id="PTHR43433">
    <property type="entry name" value="HYDROLASE, ALPHA/BETA FOLD FAMILY PROTEIN"/>
    <property type="match status" value="1"/>
</dbReference>
<dbReference type="InterPro" id="IPR050471">
    <property type="entry name" value="AB_hydrolase"/>
</dbReference>
<dbReference type="EMBL" id="CP016379">
    <property type="protein sequence ID" value="AZR73121.1"/>
    <property type="molecule type" value="Genomic_DNA"/>
</dbReference>
<keyword evidence="3" id="KW-1185">Reference proteome</keyword>
<feature type="domain" description="AB hydrolase-1" evidence="1">
    <location>
        <begin position="23"/>
        <end position="252"/>
    </location>
</feature>
<dbReference type="GO" id="GO:0003824">
    <property type="term" value="F:catalytic activity"/>
    <property type="evidence" value="ECO:0007669"/>
    <property type="project" value="InterPro"/>
</dbReference>
<protein>
    <recommendedName>
        <fullName evidence="1">AB hydrolase-1 domain-containing protein</fullName>
    </recommendedName>
</protein>
<dbReference type="OrthoDB" id="9775557at2"/>
<sequence>MPKVDVNGVELFYELKGSGGEVIAFLNGVAMSTDHWNLQTPVFVKKYQVLLHDFRGQGKSTLKPENFTFEQHASDLKELLDQLEIERVHLVGVSYGAEVGMHFAIMYPERVKSLILGTAVSESQPLLKAMVESWIAAARTYQGELLFKVMAPLIYSNAFYTVKKDWLDRRGEIFGRIVTKEWIDAFTALCKNFLTLNITDRLKEIQSPTLIIAGANDLLKPVCYSKIIHDQISGSQLVVIEEAGHALFLEKAKEFNRVILEFIEKI</sequence>
<evidence type="ECO:0000313" key="2">
    <source>
        <dbReference type="EMBL" id="AZR73121.1"/>
    </source>
</evidence>
<reference evidence="2 3" key="1">
    <citation type="submission" date="2016-07" db="EMBL/GenBank/DDBJ databases">
        <title>Genome and transcriptome analysis of iron-reducing fermentative bacteria Anoxybacter fermentans.</title>
        <authorList>
            <person name="Zeng X."/>
            <person name="Shao Z."/>
        </authorList>
    </citation>
    <scope>NUCLEOTIDE SEQUENCE [LARGE SCALE GENOMIC DNA]</scope>
    <source>
        <strain evidence="2 3">DY22613</strain>
    </source>
</reference>
<accession>A0A3Q9HQ59</accession>
<evidence type="ECO:0000259" key="1">
    <source>
        <dbReference type="Pfam" id="PF00561"/>
    </source>
</evidence>
<dbReference type="Pfam" id="PF00561">
    <property type="entry name" value="Abhydrolase_1"/>
    <property type="match status" value="1"/>
</dbReference>
<dbReference type="PANTHER" id="PTHR43433:SF5">
    <property type="entry name" value="AB HYDROLASE-1 DOMAIN-CONTAINING PROTEIN"/>
    <property type="match status" value="1"/>
</dbReference>
<organism evidence="2 3">
    <name type="scientific">Anoxybacter fermentans</name>
    <dbReference type="NCBI Taxonomy" id="1323375"/>
    <lineage>
        <taxon>Bacteria</taxon>
        <taxon>Bacillati</taxon>
        <taxon>Bacillota</taxon>
        <taxon>Clostridia</taxon>
        <taxon>Halanaerobiales</taxon>
        <taxon>Anoxybacter</taxon>
    </lineage>
</organism>
<gene>
    <name evidence="2" type="ORF">BBF96_06815</name>
</gene>
<dbReference type="AlphaFoldDB" id="A0A3Q9HQ59"/>
<proteinExistence type="predicted"/>
<dbReference type="PRINTS" id="PR00412">
    <property type="entry name" value="EPOXHYDRLASE"/>
</dbReference>
<dbReference type="SUPFAM" id="SSF53474">
    <property type="entry name" value="alpha/beta-Hydrolases"/>
    <property type="match status" value="1"/>
</dbReference>
<evidence type="ECO:0000313" key="3">
    <source>
        <dbReference type="Proteomes" id="UP000267250"/>
    </source>
</evidence>
<dbReference type="KEGG" id="aft:BBF96_06815"/>
<dbReference type="Proteomes" id="UP000267250">
    <property type="component" value="Chromosome"/>
</dbReference>
<dbReference type="InterPro" id="IPR000639">
    <property type="entry name" value="Epox_hydrolase-like"/>
</dbReference>
<name>A0A3Q9HQ59_9FIRM</name>
<dbReference type="InterPro" id="IPR000073">
    <property type="entry name" value="AB_hydrolase_1"/>
</dbReference>